<feature type="chain" id="PRO_5045817841" description="Lipoprotein" evidence="1">
    <location>
        <begin position="19"/>
        <end position="312"/>
    </location>
</feature>
<proteinExistence type="predicted"/>
<keyword evidence="1" id="KW-0732">Signal</keyword>
<reference evidence="2 3" key="1">
    <citation type="submission" date="2022-03" db="EMBL/GenBank/DDBJ databases">
        <title>Hymenobactersp. isolated from the air.</title>
        <authorList>
            <person name="Won M."/>
            <person name="Kwon S.-W."/>
        </authorList>
    </citation>
    <scope>NUCLEOTIDE SEQUENCE [LARGE SCALE GENOMIC DNA]</scope>
    <source>
        <strain evidence="2 3">KACC 22596</strain>
    </source>
</reference>
<accession>A0ABY4B2H7</accession>
<name>A0ABY4B2H7_9BACT</name>
<feature type="signal peptide" evidence="1">
    <location>
        <begin position="1"/>
        <end position="18"/>
    </location>
</feature>
<protein>
    <recommendedName>
        <fullName evidence="4">Lipoprotein</fullName>
    </recommendedName>
</protein>
<organism evidence="2 3">
    <name type="scientific">Hymenobacter monticola</name>
    <dbReference type="NCBI Taxonomy" id="1705399"/>
    <lineage>
        <taxon>Bacteria</taxon>
        <taxon>Pseudomonadati</taxon>
        <taxon>Bacteroidota</taxon>
        <taxon>Cytophagia</taxon>
        <taxon>Cytophagales</taxon>
        <taxon>Hymenobacteraceae</taxon>
        <taxon>Hymenobacter</taxon>
    </lineage>
</organism>
<evidence type="ECO:0000256" key="1">
    <source>
        <dbReference type="SAM" id="SignalP"/>
    </source>
</evidence>
<evidence type="ECO:0000313" key="3">
    <source>
        <dbReference type="Proteomes" id="UP000831390"/>
    </source>
</evidence>
<dbReference type="Proteomes" id="UP000831390">
    <property type="component" value="Chromosome"/>
</dbReference>
<evidence type="ECO:0000313" key="2">
    <source>
        <dbReference type="EMBL" id="UOE32246.1"/>
    </source>
</evidence>
<dbReference type="EMBL" id="CP094534">
    <property type="protein sequence ID" value="UOE32246.1"/>
    <property type="molecule type" value="Genomic_DNA"/>
</dbReference>
<gene>
    <name evidence="2" type="ORF">MTP16_14015</name>
</gene>
<sequence>MKLLLISCAGLLATACHSQSPLQSAAAERLPNAPAAKVAAASGKAEALPGPVAVAALSPQLREELQSSNLASLLQTVHKTEAFAQDGFFGPDHYHIEFAFTEVRRDPARPTVYYLRGKDRYKGIITPFAGTFTVEQFGEQPYFSAREIAAMAKQGGVIANFPGYYSAIGTFELREDSTRRGAGTFRGRLAVDWYKEKDGSLTLNCRGVTGPSQGGLIKYEGTWTNATTRRTYPVVWAQDIFAYNAVQNVLKEFNIGEREVEINPEYAKLGWSNYWENKEWWTDAQRPVLVSRLLLPPDMAAASTAAADSSLP</sequence>
<evidence type="ECO:0008006" key="4">
    <source>
        <dbReference type="Google" id="ProtNLM"/>
    </source>
</evidence>
<dbReference type="RefSeq" id="WP_243510350.1">
    <property type="nucleotide sequence ID" value="NZ_CP094534.1"/>
</dbReference>
<dbReference type="PROSITE" id="PS51257">
    <property type="entry name" value="PROKAR_LIPOPROTEIN"/>
    <property type="match status" value="1"/>
</dbReference>
<keyword evidence="3" id="KW-1185">Reference proteome</keyword>